<dbReference type="STRING" id="553311.SAMN05216231_1516"/>
<reference evidence="1 2" key="1">
    <citation type="submission" date="2016-10" db="EMBL/GenBank/DDBJ databases">
        <authorList>
            <person name="de Groot N.N."/>
        </authorList>
    </citation>
    <scope>NUCLEOTIDE SEQUENCE [LARGE SCALE GENOMIC DNA]</scope>
    <source>
        <strain evidence="1 2">CGMCC 1.10449</strain>
    </source>
</reference>
<evidence type="ECO:0000313" key="1">
    <source>
        <dbReference type="EMBL" id="SDQ44802.1"/>
    </source>
</evidence>
<evidence type="ECO:0000313" key="2">
    <source>
        <dbReference type="Proteomes" id="UP000199444"/>
    </source>
</evidence>
<keyword evidence="2" id="KW-1185">Reference proteome</keyword>
<proteinExistence type="predicted"/>
<gene>
    <name evidence="1" type="ORF">SAMN05216231_1516</name>
</gene>
<dbReference type="Proteomes" id="UP000199444">
    <property type="component" value="Unassembled WGS sequence"/>
</dbReference>
<dbReference type="RefSeq" id="WP_092492374.1">
    <property type="nucleotide sequence ID" value="NZ_FNKD01000002.1"/>
</dbReference>
<dbReference type="AlphaFoldDB" id="A0A1H1AYS5"/>
<accession>A0A1H1AYS5</accession>
<name>A0A1H1AYS5_9BACI</name>
<protein>
    <submittedName>
        <fullName evidence="1">Uncharacterized protein</fullName>
    </submittedName>
</protein>
<organism evidence="1 2">
    <name type="scientific">Virgibacillus salinus</name>
    <dbReference type="NCBI Taxonomy" id="553311"/>
    <lineage>
        <taxon>Bacteria</taxon>
        <taxon>Bacillati</taxon>
        <taxon>Bacillota</taxon>
        <taxon>Bacilli</taxon>
        <taxon>Bacillales</taxon>
        <taxon>Bacillaceae</taxon>
        <taxon>Virgibacillus</taxon>
    </lineage>
</organism>
<dbReference type="EMBL" id="FNKD01000002">
    <property type="protein sequence ID" value="SDQ44802.1"/>
    <property type="molecule type" value="Genomic_DNA"/>
</dbReference>
<sequence length="525" mass="58538">MSSKKVIVISIVAVLLVGGSIAAYVLLDLSAKQQYFLAEKDSAEFLADEAEARYQPELSWYEQSEENPTETTLEFSGEYNDPNTMSGFGGMGPAQFINNATLTITTAIDKNKKHMASDIKANMGALEVGDINFYLTEDQIMLGLPFLEELVQLNGDDFGKLLKEVDPNTYTGDEKLDFNAFFEGSAGVLSKEDQKYIQEEYLEMVYDNLPDKAFEVTDETVNVNSNAMDTQKITMHLSEKQTKELLNTVLKKMENDERLKEIISEQIGVQQFGAGITSSSFTPAVQKQIDQFIGEFETAIKDAQENLNEFKIPDGIQSTIWVKDKLIVKRDFSIKLGPTNEELVTLSVNGTQLLQDQNQTFDYEFEATDQDGSHNMILAGDLETTSDKVSDSIKLSFGETELSYDGTGTLQDGNREFERVFSYSDARDSGSLTWSGNASYNNDQMSSEHDFSVEAPNIGPDMIGLHIEKSAKLINSVELDSEKEVKNIGNMSMDELDQYIEMEVTPQFQQWIFGLMGTGGNLNGF</sequence>